<gene>
    <name evidence="2" type="ORF">KSP40_PGU003374</name>
</gene>
<keyword evidence="3" id="KW-1185">Reference proteome</keyword>
<dbReference type="EMBL" id="JBBWWR010000006">
    <property type="protein sequence ID" value="KAK8965707.1"/>
    <property type="molecule type" value="Genomic_DNA"/>
</dbReference>
<organism evidence="2 3">
    <name type="scientific">Platanthera guangdongensis</name>
    <dbReference type="NCBI Taxonomy" id="2320717"/>
    <lineage>
        <taxon>Eukaryota</taxon>
        <taxon>Viridiplantae</taxon>
        <taxon>Streptophyta</taxon>
        <taxon>Embryophyta</taxon>
        <taxon>Tracheophyta</taxon>
        <taxon>Spermatophyta</taxon>
        <taxon>Magnoliopsida</taxon>
        <taxon>Liliopsida</taxon>
        <taxon>Asparagales</taxon>
        <taxon>Orchidaceae</taxon>
        <taxon>Orchidoideae</taxon>
        <taxon>Orchideae</taxon>
        <taxon>Orchidinae</taxon>
        <taxon>Platanthera</taxon>
    </lineage>
</organism>
<feature type="compositionally biased region" description="Low complexity" evidence="1">
    <location>
        <begin position="80"/>
        <end position="91"/>
    </location>
</feature>
<comment type="caution">
    <text evidence="2">The sequence shown here is derived from an EMBL/GenBank/DDBJ whole genome shotgun (WGS) entry which is preliminary data.</text>
</comment>
<name>A0ABR2MP80_9ASPA</name>
<feature type="region of interest" description="Disordered" evidence="1">
    <location>
        <begin position="168"/>
        <end position="248"/>
    </location>
</feature>
<accession>A0ABR2MP80</accession>
<reference evidence="2 3" key="1">
    <citation type="journal article" date="2022" name="Nat. Plants">
        <title>Genomes of leafy and leafless Platanthera orchids illuminate the evolution of mycoheterotrophy.</title>
        <authorList>
            <person name="Li M.H."/>
            <person name="Liu K.W."/>
            <person name="Li Z."/>
            <person name="Lu H.C."/>
            <person name="Ye Q.L."/>
            <person name="Zhang D."/>
            <person name="Wang J.Y."/>
            <person name="Li Y.F."/>
            <person name="Zhong Z.M."/>
            <person name="Liu X."/>
            <person name="Yu X."/>
            <person name="Liu D.K."/>
            <person name="Tu X.D."/>
            <person name="Liu B."/>
            <person name="Hao Y."/>
            <person name="Liao X.Y."/>
            <person name="Jiang Y.T."/>
            <person name="Sun W.H."/>
            <person name="Chen J."/>
            <person name="Chen Y.Q."/>
            <person name="Ai Y."/>
            <person name="Zhai J.W."/>
            <person name="Wu S.S."/>
            <person name="Zhou Z."/>
            <person name="Hsiao Y.Y."/>
            <person name="Wu W.L."/>
            <person name="Chen Y.Y."/>
            <person name="Lin Y.F."/>
            <person name="Hsu J.L."/>
            <person name="Li C.Y."/>
            <person name="Wang Z.W."/>
            <person name="Zhao X."/>
            <person name="Zhong W.Y."/>
            <person name="Ma X.K."/>
            <person name="Ma L."/>
            <person name="Huang J."/>
            <person name="Chen G.Z."/>
            <person name="Huang M.Z."/>
            <person name="Huang L."/>
            <person name="Peng D.H."/>
            <person name="Luo Y.B."/>
            <person name="Zou S.Q."/>
            <person name="Chen S.P."/>
            <person name="Lan S."/>
            <person name="Tsai W.C."/>
            <person name="Van de Peer Y."/>
            <person name="Liu Z.J."/>
        </authorList>
    </citation>
    <scope>NUCLEOTIDE SEQUENCE [LARGE SCALE GENOMIC DNA]</scope>
    <source>
        <strain evidence="2">Lor288</strain>
    </source>
</reference>
<evidence type="ECO:0000313" key="2">
    <source>
        <dbReference type="EMBL" id="KAK8965707.1"/>
    </source>
</evidence>
<protein>
    <submittedName>
        <fullName evidence="2">Uncharacterized protein</fullName>
    </submittedName>
</protein>
<feature type="compositionally biased region" description="Polar residues" evidence="1">
    <location>
        <begin position="220"/>
        <end position="233"/>
    </location>
</feature>
<sequence>MVGARLENNTVGGLSSERDALPAEETHGGRLRCATTRCFSAKIDGRICHRKRPSVTSCDNHWRDTSNVVIHRQPPATRLSSTSPSHSGDPSVDASETNGTFDKLLPNLDNNMIIFPPGNVGSNRIVVAGEWEVSCWTVLEWWSGCRKMLEGGVGAKRYFLVEPEEKGREAHNEKFQPKAAGQSPKPPAKHNRIVGKAVGTQVKGRGKSSSTDNKSRRGNRQSGRNAASPSLLSSPGDGRNGISIGRES</sequence>
<feature type="compositionally biased region" description="Basic and acidic residues" evidence="1">
    <location>
        <begin position="16"/>
        <end position="27"/>
    </location>
</feature>
<dbReference type="Proteomes" id="UP001412067">
    <property type="component" value="Unassembled WGS sequence"/>
</dbReference>
<evidence type="ECO:0000313" key="3">
    <source>
        <dbReference type="Proteomes" id="UP001412067"/>
    </source>
</evidence>
<feature type="region of interest" description="Disordered" evidence="1">
    <location>
        <begin position="71"/>
        <end position="100"/>
    </location>
</feature>
<feature type="region of interest" description="Disordered" evidence="1">
    <location>
        <begin position="1"/>
        <end position="27"/>
    </location>
</feature>
<proteinExistence type="predicted"/>
<evidence type="ECO:0000256" key="1">
    <source>
        <dbReference type="SAM" id="MobiDB-lite"/>
    </source>
</evidence>